<organism evidence="1 2">
    <name type="scientific">Leptosia nina</name>
    <dbReference type="NCBI Taxonomy" id="320188"/>
    <lineage>
        <taxon>Eukaryota</taxon>
        <taxon>Metazoa</taxon>
        <taxon>Ecdysozoa</taxon>
        <taxon>Arthropoda</taxon>
        <taxon>Hexapoda</taxon>
        <taxon>Insecta</taxon>
        <taxon>Pterygota</taxon>
        <taxon>Neoptera</taxon>
        <taxon>Endopterygota</taxon>
        <taxon>Lepidoptera</taxon>
        <taxon>Glossata</taxon>
        <taxon>Ditrysia</taxon>
        <taxon>Papilionoidea</taxon>
        <taxon>Pieridae</taxon>
        <taxon>Pierinae</taxon>
        <taxon>Leptosia</taxon>
    </lineage>
</organism>
<protein>
    <submittedName>
        <fullName evidence="1">Uncharacterized protein</fullName>
    </submittedName>
</protein>
<name>A0AAV1J9D7_9NEOP</name>
<keyword evidence="2" id="KW-1185">Reference proteome</keyword>
<dbReference type="AlphaFoldDB" id="A0AAV1J9D7"/>
<gene>
    <name evidence="1" type="ORF">LNINA_LOCUS4796</name>
</gene>
<dbReference type="Proteomes" id="UP001497472">
    <property type="component" value="Unassembled WGS sequence"/>
</dbReference>
<evidence type="ECO:0000313" key="2">
    <source>
        <dbReference type="Proteomes" id="UP001497472"/>
    </source>
</evidence>
<comment type="caution">
    <text evidence="1">The sequence shown here is derived from an EMBL/GenBank/DDBJ whole genome shotgun (WGS) entry which is preliminary data.</text>
</comment>
<proteinExistence type="predicted"/>
<sequence>MNEHDDNVEEENVSLINMFLLDFTYVIECLPVADDSCMKMQSGTFPDSLGFPYIVRAYCCGPRVLDSVASQFRGRPLFRRLLTTPARARYRKASGDRYLVFALATSHRLLPRYATFLMAS</sequence>
<accession>A0AAV1J9D7</accession>
<dbReference type="EMBL" id="CAVLEF010000006">
    <property type="protein sequence ID" value="CAK1545109.1"/>
    <property type="molecule type" value="Genomic_DNA"/>
</dbReference>
<evidence type="ECO:0000313" key="1">
    <source>
        <dbReference type="EMBL" id="CAK1545109.1"/>
    </source>
</evidence>
<reference evidence="1 2" key="1">
    <citation type="submission" date="2023-11" db="EMBL/GenBank/DDBJ databases">
        <authorList>
            <person name="Okamura Y."/>
        </authorList>
    </citation>
    <scope>NUCLEOTIDE SEQUENCE [LARGE SCALE GENOMIC DNA]</scope>
</reference>